<gene>
    <name evidence="3" type="ORF">GWI33_022697</name>
</gene>
<keyword evidence="2" id="KW-0560">Oxidoreductase</keyword>
<dbReference type="Pfam" id="PF00067">
    <property type="entry name" value="p450"/>
    <property type="match status" value="1"/>
</dbReference>
<dbReference type="Proteomes" id="UP000625711">
    <property type="component" value="Unassembled WGS sequence"/>
</dbReference>
<comment type="similarity">
    <text evidence="1">Belongs to the cytochrome P450 family.</text>
</comment>
<evidence type="ECO:0008006" key="5">
    <source>
        <dbReference type="Google" id="ProtNLM"/>
    </source>
</evidence>
<dbReference type="OrthoDB" id="1470350at2759"/>
<dbReference type="Gene3D" id="1.10.630.10">
    <property type="entry name" value="Cytochrome P450"/>
    <property type="match status" value="1"/>
</dbReference>
<dbReference type="EMBL" id="JAACXV010000084">
    <property type="protein sequence ID" value="KAF7284080.1"/>
    <property type="molecule type" value="Genomic_DNA"/>
</dbReference>
<comment type="caution">
    <text evidence="3">The sequence shown here is derived from an EMBL/GenBank/DDBJ whole genome shotgun (WGS) entry which is preliminary data.</text>
</comment>
<evidence type="ECO:0000313" key="4">
    <source>
        <dbReference type="Proteomes" id="UP000625711"/>
    </source>
</evidence>
<sequence length="97" mass="11012">MFLKSWNVPGPFNLPFIGALYKVVAKPENIYDRLTQIQENYPGGGKLWLGPKLIYFLHKPEHIEKVLGSYKLVQKDDEYRAATHVIGEGLILAPSET</sequence>
<proteinExistence type="inferred from homology"/>
<dbReference type="SUPFAM" id="SSF48264">
    <property type="entry name" value="Cytochrome P450"/>
    <property type="match status" value="1"/>
</dbReference>
<dbReference type="GO" id="GO:0016705">
    <property type="term" value="F:oxidoreductase activity, acting on paired donors, with incorporation or reduction of molecular oxygen"/>
    <property type="evidence" value="ECO:0007669"/>
    <property type="project" value="InterPro"/>
</dbReference>
<keyword evidence="4" id="KW-1185">Reference proteome</keyword>
<dbReference type="GO" id="GO:0004497">
    <property type="term" value="F:monooxygenase activity"/>
    <property type="evidence" value="ECO:0007669"/>
    <property type="project" value="UniProtKB-KW"/>
</dbReference>
<protein>
    <recommendedName>
        <fullName evidence="5">Cytochrome P450</fullName>
    </recommendedName>
</protein>
<evidence type="ECO:0000256" key="2">
    <source>
        <dbReference type="ARBA" id="ARBA00023033"/>
    </source>
</evidence>
<dbReference type="InterPro" id="IPR036396">
    <property type="entry name" value="Cyt_P450_sf"/>
</dbReference>
<accession>A0A834IUC6</accession>
<reference evidence="3" key="1">
    <citation type="submission" date="2020-08" db="EMBL/GenBank/DDBJ databases">
        <title>Genome sequencing and assembly of the red palm weevil Rhynchophorus ferrugineus.</title>
        <authorList>
            <person name="Dias G.B."/>
            <person name="Bergman C.M."/>
            <person name="Manee M."/>
        </authorList>
    </citation>
    <scope>NUCLEOTIDE SEQUENCE</scope>
    <source>
        <strain evidence="3">AA-2017</strain>
        <tissue evidence="3">Whole larva</tissue>
    </source>
</reference>
<organism evidence="3 4">
    <name type="scientific">Rhynchophorus ferrugineus</name>
    <name type="common">Red palm weevil</name>
    <name type="synonym">Curculio ferrugineus</name>
    <dbReference type="NCBI Taxonomy" id="354439"/>
    <lineage>
        <taxon>Eukaryota</taxon>
        <taxon>Metazoa</taxon>
        <taxon>Ecdysozoa</taxon>
        <taxon>Arthropoda</taxon>
        <taxon>Hexapoda</taxon>
        <taxon>Insecta</taxon>
        <taxon>Pterygota</taxon>
        <taxon>Neoptera</taxon>
        <taxon>Endopterygota</taxon>
        <taxon>Coleoptera</taxon>
        <taxon>Polyphaga</taxon>
        <taxon>Cucujiformia</taxon>
        <taxon>Curculionidae</taxon>
        <taxon>Dryophthorinae</taxon>
        <taxon>Rhynchophorus</taxon>
    </lineage>
</organism>
<dbReference type="AlphaFoldDB" id="A0A834IUC6"/>
<dbReference type="GO" id="GO:0020037">
    <property type="term" value="F:heme binding"/>
    <property type="evidence" value="ECO:0007669"/>
    <property type="project" value="InterPro"/>
</dbReference>
<dbReference type="GO" id="GO:0005506">
    <property type="term" value="F:iron ion binding"/>
    <property type="evidence" value="ECO:0007669"/>
    <property type="project" value="InterPro"/>
</dbReference>
<evidence type="ECO:0000256" key="1">
    <source>
        <dbReference type="ARBA" id="ARBA00010617"/>
    </source>
</evidence>
<name>A0A834IUC6_RHYFE</name>
<keyword evidence="2" id="KW-0503">Monooxygenase</keyword>
<dbReference type="InterPro" id="IPR001128">
    <property type="entry name" value="Cyt_P450"/>
</dbReference>
<evidence type="ECO:0000313" key="3">
    <source>
        <dbReference type="EMBL" id="KAF7284080.1"/>
    </source>
</evidence>